<dbReference type="InterPro" id="IPR032255">
    <property type="entry name" value="HBM"/>
</dbReference>
<evidence type="ECO:0000256" key="4">
    <source>
        <dbReference type="ARBA" id="ARBA00022500"/>
    </source>
</evidence>
<dbReference type="EMBL" id="FMWB01000007">
    <property type="protein sequence ID" value="SCZ40032.1"/>
    <property type="molecule type" value="Genomic_DNA"/>
</dbReference>
<dbReference type="CDD" id="cd11386">
    <property type="entry name" value="MCP_signal"/>
    <property type="match status" value="1"/>
</dbReference>
<name>A0A1G5NRP2_9PSED</name>
<feature type="domain" description="HAMP" evidence="15">
    <location>
        <begin position="324"/>
        <end position="376"/>
    </location>
</feature>
<dbReference type="Proteomes" id="UP000183046">
    <property type="component" value="Unassembled WGS sequence"/>
</dbReference>
<feature type="domain" description="Methyl-accepting transducer" evidence="13">
    <location>
        <begin position="381"/>
        <end position="617"/>
    </location>
</feature>
<accession>A0A1G5NRP2</accession>
<dbReference type="GO" id="GO:0006935">
    <property type="term" value="P:chemotaxis"/>
    <property type="evidence" value="ECO:0007669"/>
    <property type="project" value="UniProtKB-KW"/>
</dbReference>
<reference evidence="18" key="1">
    <citation type="submission" date="2016-10" db="EMBL/GenBank/DDBJ databases">
        <authorList>
            <person name="de Groot N.N."/>
        </authorList>
    </citation>
    <scope>NUCLEOTIDE SEQUENCE [LARGE SCALE GENOMIC DNA]</scope>
    <source>
        <strain evidence="18">DSM 15758</strain>
    </source>
</reference>
<dbReference type="SMART" id="SM00283">
    <property type="entry name" value="MA"/>
    <property type="match status" value="1"/>
</dbReference>
<evidence type="ECO:0000256" key="12">
    <source>
        <dbReference type="SAM" id="Phobius"/>
    </source>
</evidence>
<keyword evidence="5" id="KW-0997">Cell inner membrane</keyword>
<keyword evidence="7 12" id="KW-1133">Transmembrane helix</keyword>
<protein>
    <submittedName>
        <fullName evidence="17">Methyl-accepting chemotaxis protein</fullName>
    </submittedName>
</protein>
<dbReference type="PROSITE" id="PS51753">
    <property type="entry name" value="HBM"/>
    <property type="match status" value="1"/>
</dbReference>
<dbReference type="GO" id="GO:0007165">
    <property type="term" value="P:signal transduction"/>
    <property type="evidence" value="ECO:0007669"/>
    <property type="project" value="UniProtKB-KW"/>
</dbReference>
<dbReference type="Gene3D" id="1.10.287.950">
    <property type="entry name" value="Methyl-accepting chemotaxis protein"/>
    <property type="match status" value="1"/>
</dbReference>
<dbReference type="GO" id="GO:0005886">
    <property type="term" value="C:plasma membrane"/>
    <property type="evidence" value="ECO:0007669"/>
    <property type="project" value="UniProtKB-SubCell"/>
</dbReference>
<dbReference type="Pfam" id="PF00672">
    <property type="entry name" value="HAMP"/>
    <property type="match status" value="2"/>
</dbReference>
<gene>
    <name evidence="17" type="ORF">SAMN05216279_107165</name>
</gene>
<evidence type="ECO:0000259" key="15">
    <source>
        <dbReference type="PROSITE" id="PS50885"/>
    </source>
</evidence>
<evidence type="ECO:0000256" key="3">
    <source>
        <dbReference type="ARBA" id="ARBA00022481"/>
    </source>
</evidence>
<evidence type="ECO:0000256" key="1">
    <source>
        <dbReference type="ARBA" id="ARBA00004429"/>
    </source>
</evidence>
<evidence type="ECO:0000313" key="17">
    <source>
        <dbReference type="EMBL" id="SCZ40032.1"/>
    </source>
</evidence>
<dbReference type="GO" id="GO:0004888">
    <property type="term" value="F:transmembrane signaling receptor activity"/>
    <property type="evidence" value="ECO:0007669"/>
    <property type="project" value="InterPro"/>
</dbReference>
<dbReference type="STRING" id="237610.BJP27_12895"/>
<dbReference type="SMART" id="SM00304">
    <property type="entry name" value="HAMP"/>
    <property type="match status" value="2"/>
</dbReference>
<dbReference type="PRINTS" id="PR00260">
    <property type="entry name" value="CHEMTRNSDUCR"/>
</dbReference>
<keyword evidence="3" id="KW-0488">Methylation</keyword>
<dbReference type="PANTHER" id="PTHR32089">
    <property type="entry name" value="METHYL-ACCEPTING CHEMOTAXIS PROTEIN MCPB"/>
    <property type="match status" value="1"/>
</dbReference>
<dbReference type="Pfam" id="PF00015">
    <property type="entry name" value="MCPsignal"/>
    <property type="match status" value="1"/>
</dbReference>
<comment type="similarity">
    <text evidence="10">Belongs to the methyl-accepting chemotaxis (MCP) protein family.</text>
</comment>
<evidence type="ECO:0000256" key="5">
    <source>
        <dbReference type="ARBA" id="ARBA00022519"/>
    </source>
</evidence>
<dbReference type="InterPro" id="IPR003660">
    <property type="entry name" value="HAMP_dom"/>
</dbReference>
<keyword evidence="6 12" id="KW-0812">Transmembrane</keyword>
<evidence type="ECO:0000256" key="2">
    <source>
        <dbReference type="ARBA" id="ARBA00022475"/>
    </source>
</evidence>
<dbReference type="PROSITE" id="PS50192">
    <property type="entry name" value="T_SNARE"/>
    <property type="match status" value="1"/>
</dbReference>
<evidence type="ECO:0000259" key="16">
    <source>
        <dbReference type="PROSITE" id="PS51753"/>
    </source>
</evidence>
<dbReference type="Pfam" id="PF16591">
    <property type="entry name" value="HBM"/>
    <property type="match status" value="1"/>
</dbReference>
<keyword evidence="8 12" id="KW-0472">Membrane</keyword>
<keyword evidence="4" id="KW-0145">Chemotaxis</keyword>
<evidence type="ECO:0000313" key="18">
    <source>
        <dbReference type="Proteomes" id="UP000183046"/>
    </source>
</evidence>
<evidence type="ECO:0000256" key="6">
    <source>
        <dbReference type="ARBA" id="ARBA00022692"/>
    </source>
</evidence>
<evidence type="ECO:0000259" key="13">
    <source>
        <dbReference type="PROSITE" id="PS50111"/>
    </source>
</evidence>
<organism evidence="17 18">
    <name type="scientific">Pseudomonas oryzihabitans</name>
    <dbReference type="NCBI Taxonomy" id="47885"/>
    <lineage>
        <taxon>Bacteria</taxon>
        <taxon>Pseudomonadati</taxon>
        <taxon>Pseudomonadota</taxon>
        <taxon>Gammaproteobacteria</taxon>
        <taxon>Pseudomonadales</taxon>
        <taxon>Pseudomonadaceae</taxon>
        <taxon>Pseudomonas</taxon>
    </lineage>
</organism>
<dbReference type="PROSITE" id="PS50111">
    <property type="entry name" value="CHEMOTAXIS_TRANSDUC_2"/>
    <property type="match status" value="1"/>
</dbReference>
<comment type="caution">
    <text evidence="17">The sequence shown here is derived from an EMBL/GenBank/DDBJ whole genome shotgun (WGS) entry which is preliminary data.</text>
</comment>
<proteinExistence type="inferred from homology"/>
<feature type="domain" description="HBM" evidence="16">
    <location>
        <begin position="57"/>
        <end position="297"/>
    </location>
</feature>
<dbReference type="InterPro" id="IPR004090">
    <property type="entry name" value="Chemotax_Me-accpt_rcpt"/>
</dbReference>
<feature type="transmembrane region" description="Helical" evidence="12">
    <location>
        <begin position="300"/>
        <end position="322"/>
    </location>
</feature>
<dbReference type="Gene3D" id="1.20.1440.210">
    <property type="match status" value="2"/>
</dbReference>
<comment type="subcellular location">
    <subcellularLocation>
        <location evidence="1">Cell inner membrane</location>
        <topology evidence="1">Multi-pass membrane protein</topology>
    </subcellularLocation>
</comment>
<dbReference type="SUPFAM" id="SSF58104">
    <property type="entry name" value="Methyl-accepting chemotaxis protein (MCP) signaling domain"/>
    <property type="match status" value="1"/>
</dbReference>
<feature type="domain" description="T-SNARE coiled-coil homology" evidence="14">
    <location>
        <begin position="568"/>
        <end position="613"/>
    </location>
</feature>
<dbReference type="AlphaFoldDB" id="A0A1G5NRP2"/>
<keyword evidence="2" id="KW-1003">Cell membrane</keyword>
<dbReference type="FunFam" id="1.10.287.950:FF:000001">
    <property type="entry name" value="Methyl-accepting chemotaxis sensory transducer"/>
    <property type="match status" value="1"/>
</dbReference>
<dbReference type="PROSITE" id="PS50885">
    <property type="entry name" value="HAMP"/>
    <property type="match status" value="1"/>
</dbReference>
<feature type="transmembrane region" description="Helical" evidence="12">
    <location>
        <begin position="34"/>
        <end position="56"/>
    </location>
</feature>
<dbReference type="eggNOG" id="COG0840">
    <property type="taxonomic scope" value="Bacteria"/>
</dbReference>
<dbReference type="SMART" id="SM01358">
    <property type="entry name" value="HBM"/>
    <property type="match status" value="1"/>
</dbReference>
<evidence type="ECO:0000256" key="10">
    <source>
        <dbReference type="ARBA" id="ARBA00029447"/>
    </source>
</evidence>
<dbReference type="PANTHER" id="PTHR32089:SF120">
    <property type="entry name" value="METHYL-ACCEPTING CHEMOTAXIS PROTEIN TLPQ"/>
    <property type="match status" value="1"/>
</dbReference>
<dbReference type="InterPro" id="IPR004089">
    <property type="entry name" value="MCPsignal_dom"/>
</dbReference>
<evidence type="ECO:0000256" key="11">
    <source>
        <dbReference type="PROSITE-ProRule" id="PRU00284"/>
    </source>
</evidence>
<dbReference type="InterPro" id="IPR000727">
    <property type="entry name" value="T_SNARE_dom"/>
</dbReference>
<keyword evidence="9 11" id="KW-0807">Transducer</keyword>
<evidence type="ECO:0000259" key="14">
    <source>
        <dbReference type="PROSITE" id="PS50192"/>
    </source>
</evidence>
<sequence length="653" mass="69548">MKGVFVLSSGIPMSVSKASWLSNLGISKKLALGFGALLVMVTVVALFGYFTANTLLERINKTRYSGQLKADVLSVRIDEKAYLLDPSAANATRQQATLAGVTEDIGKGLSLLTNPANVAILQDIQREMKTYQERFAALQQANQTSAGAQKELTQVSDTVTETLDQLFELVFAPGGSYSTADLKALAEMKAQMVGVRLAIRRFLGTPDDSKSQATLKVIDELLKTLATAQKQIDGDTAARLYSATQDVTRYRAFFESIVAQNRQAQAAVASLQEQGNKLVQLLDQLGEGQLKSAAAERQAALLKLLLSSLIALLIGIAAAWLITRQITQPLATAMAMLKRVAAGDLTQRNEVSRRDELGELQRTTQAMADDLRQLVGGIANGVGQLSSAADELSAFGVQTSRGVTQQRDEMQQVATAMNEMAATVHNVAQNTANASSAAQNADSMAREGSRTVKRAAEEITLAAEEVQGLGDAMERLDSASGRIGSVIDVIKAIAEQTNLLALNAAIEAARAGEQGRGFAVVADEVRSLAQRTQESTQEIGELIATLQQGTTEASARMQASRDRTLGTVTLAQDAERALEVIYQAVAEIQSLNQQIATAVEEQSLVAEEINGNVVKVSGLAEESATANAHAAASVNELARLGGDLQQMVARFRV</sequence>
<dbReference type="CDD" id="cd06225">
    <property type="entry name" value="HAMP"/>
    <property type="match status" value="1"/>
</dbReference>
<evidence type="ECO:0000256" key="8">
    <source>
        <dbReference type="ARBA" id="ARBA00023136"/>
    </source>
</evidence>
<evidence type="ECO:0000256" key="9">
    <source>
        <dbReference type="ARBA" id="ARBA00023224"/>
    </source>
</evidence>
<evidence type="ECO:0000256" key="7">
    <source>
        <dbReference type="ARBA" id="ARBA00022989"/>
    </source>
</evidence>